<gene>
    <name evidence="2" type="ORF">SporoS204_05810</name>
</gene>
<evidence type="ECO:0000259" key="1">
    <source>
        <dbReference type="PROSITE" id="PS50887"/>
    </source>
</evidence>
<dbReference type="InterPro" id="IPR035965">
    <property type="entry name" value="PAS-like_dom_sf"/>
</dbReference>
<dbReference type="InterPro" id="IPR052155">
    <property type="entry name" value="Biofilm_reg_signaling"/>
</dbReference>
<dbReference type="PANTHER" id="PTHR44757:SF2">
    <property type="entry name" value="BIOFILM ARCHITECTURE MAINTENANCE PROTEIN MBAA"/>
    <property type="match status" value="1"/>
</dbReference>
<dbReference type="EMBL" id="CP015108">
    <property type="protein sequence ID" value="ARF13715.1"/>
    <property type="molecule type" value="Genomic_DNA"/>
</dbReference>
<protein>
    <recommendedName>
        <fullName evidence="1">GGDEF domain-containing protein</fullName>
    </recommendedName>
</protein>
<dbReference type="Gene3D" id="3.30.450.20">
    <property type="entry name" value="PAS domain"/>
    <property type="match status" value="1"/>
</dbReference>
<dbReference type="InterPro" id="IPR043128">
    <property type="entry name" value="Rev_trsase/Diguanyl_cyclase"/>
</dbReference>
<dbReference type="CDD" id="cd01949">
    <property type="entry name" value="GGDEF"/>
    <property type="match status" value="1"/>
</dbReference>
<reference evidence="2 3" key="1">
    <citation type="submission" date="2016-04" db="EMBL/GenBank/DDBJ databases">
        <title>Comparative Genomics and Epigenetics of Sporosarcina ureae.</title>
        <authorList>
            <person name="Oliver A.S."/>
            <person name="Cooper K.K."/>
        </authorList>
    </citation>
    <scope>NUCLEOTIDE SEQUENCE [LARGE SCALE GENOMIC DNA]</scope>
    <source>
        <strain evidence="2 3">S204</strain>
    </source>
</reference>
<dbReference type="NCBIfam" id="TIGR00254">
    <property type="entry name" value="GGDEF"/>
    <property type="match status" value="1"/>
</dbReference>
<organism evidence="2 3">
    <name type="scientific">Sporosarcina ureae</name>
    <dbReference type="NCBI Taxonomy" id="1571"/>
    <lineage>
        <taxon>Bacteria</taxon>
        <taxon>Bacillati</taxon>
        <taxon>Bacillota</taxon>
        <taxon>Bacilli</taxon>
        <taxon>Bacillales</taxon>
        <taxon>Caryophanaceae</taxon>
        <taxon>Sporosarcina</taxon>
    </lineage>
</organism>
<evidence type="ECO:0000313" key="3">
    <source>
        <dbReference type="Proteomes" id="UP000192486"/>
    </source>
</evidence>
<dbReference type="SMART" id="SM00086">
    <property type="entry name" value="PAC"/>
    <property type="match status" value="1"/>
</dbReference>
<proteinExistence type="predicted"/>
<dbReference type="RefSeq" id="WP_029054163.1">
    <property type="nucleotide sequence ID" value="NZ_CP015108.1"/>
</dbReference>
<sequence>MLLRDVFNTPQQDVLYQLLEESLLVAYLSSDGQFLEVNNRFLETFHYTLEDLHGKECTMLLDGQIYNIESISHSIHQGEAWKGEACFITKYGELKYLESTFVPVADLEGRIDKIISIHIDRTEQKNAIRWKEIAFQNEVTNLPNRRKLTEVLKYYPRKNSEFSVINLDIDNFKLVNDTYGHAVGDQLLFHMGNRLSNLSLCKDSVFHVSGDEFVILIPFITIIDKTVEAIHAAFATGFVIDDFELTVSTSLGYSCYPQDSTDTSQLLELADIAMYRTKLLKHR</sequence>
<dbReference type="Gene3D" id="3.30.70.270">
    <property type="match status" value="1"/>
</dbReference>
<dbReference type="InterPro" id="IPR001610">
    <property type="entry name" value="PAC"/>
</dbReference>
<dbReference type="InterPro" id="IPR000160">
    <property type="entry name" value="GGDEF_dom"/>
</dbReference>
<name>A0ABN4YUL3_SPOUR</name>
<dbReference type="Proteomes" id="UP000192486">
    <property type="component" value="Chromosome"/>
</dbReference>
<dbReference type="Pfam" id="PF13426">
    <property type="entry name" value="PAS_9"/>
    <property type="match status" value="1"/>
</dbReference>
<dbReference type="Pfam" id="PF00990">
    <property type="entry name" value="GGDEF"/>
    <property type="match status" value="1"/>
</dbReference>
<dbReference type="CDD" id="cd00130">
    <property type="entry name" value="PAS"/>
    <property type="match status" value="1"/>
</dbReference>
<dbReference type="InterPro" id="IPR029787">
    <property type="entry name" value="Nucleotide_cyclase"/>
</dbReference>
<keyword evidence="3" id="KW-1185">Reference proteome</keyword>
<dbReference type="SMART" id="SM00267">
    <property type="entry name" value="GGDEF"/>
    <property type="match status" value="1"/>
</dbReference>
<dbReference type="SUPFAM" id="SSF55785">
    <property type="entry name" value="PYP-like sensor domain (PAS domain)"/>
    <property type="match status" value="1"/>
</dbReference>
<accession>A0ABN4YUL3</accession>
<dbReference type="PROSITE" id="PS50887">
    <property type="entry name" value="GGDEF"/>
    <property type="match status" value="1"/>
</dbReference>
<feature type="domain" description="GGDEF" evidence="1">
    <location>
        <begin position="160"/>
        <end position="283"/>
    </location>
</feature>
<dbReference type="PANTHER" id="PTHR44757">
    <property type="entry name" value="DIGUANYLATE CYCLASE DGCP"/>
    <property type="match status" value="1"/>
</dbReference>
<evidence type="ECO:0000313" key="2">
    <source>
        <dbReference type="EMBL" id="ARF13715.1"/>
    </source>
</evidence>
<dbReference type="SUPFAM" id="SSF55073">
    <property type="entry name" value="Nucleotide cyclase"/>
    <property type="match status" value="1"/>
</dbReference>
<dbReference type="NCBIfam" id="TIGR00229">
    <property type="entry name" value="sensory_box"/>
    <property type="match status" value="1"/>
</dbReference>
<dbReference type="InterPro" id="IPR000014">
    <property type="entry name" value="PAS"/>
</dbReference>